<dbReference type="GO" id="GO:0005886">
    <property type="term" value="C:plasma membrane"/>
    <property type="evidence" value="ECO:0007669"/>
    <property type="project" value="TreeGrafter"/>
</dbReference>
<comment type="function">
    <text evidence="2">May mediate accelerated ATP-independent bidirectional transbilayer migration of phospholipids upon binding calcium ions that results in a loss of phospholipid asymmetry in the plasma membrane.</text>
</comment>
<evidence type="ECO:0000256" key="1">
    <source>
        <dbReference type="ARBA" id="ARBA00005350"/>
    </source>
</evidence>
<dbReference type="Pfam" id="PF03803">
    <property type="entry name" value="Scramblase"/>
    <property type="match status" value="1"/>
</dbReference>
<protein>
    <recommendedName>
        <fullName evidence="2">Phospholipid scramblase</fullName>
    </recommendedName>
</protein>
<organism evidence="5">
    <name type="scientific">Neodiprion lecontei</name>
    <name type="common">Redheaded pine sawfly</name>
    <dbReference type="NCBI Taxonomy" id="441921"/>
    <lineage>
        <taxon>Eukaryota</taxon>
        <taxon>Metazoa</taxon>
        <taxon>Ecdysozoa</taxon>
        <taxon>Arthropoda</taxon>
        <taxon>Hexapoda</taxon>
        <taxon>Insecta</taxon>
        <taxon>Pterygota</taxon>
        <taxon>Neoptera</taxon>
        <taxon>Endopterygota</taxon>
        <taxon>Hymenoptera</taxon>
        <taxon>Tenthredinoidea</taxon>
        <taxon>Diprionidae</taxon>
        <taxon>Diprioninae</taxon>
        <taxon>Neodiprion</taxon>
    </lineage>
</organism>
<keyword evidence="4" id="KW-1185">Reference proteome</keyword>
<reference evidence="5" key="1">
    <citation type="submission" date="2025-08" db="UniProtKB">
        <authorList>
            <consortium name="RefSeq"/>
        </authorList>
    </citation>
    <scope>IDENTIFICATION</scope>
    <source>
        <tissue evidence="5">Thorax and Abdomen</tissue>
    </source>
</reference>
<sequence>MSQHNIGYVPDEIRPSAPPESVYDEVSRDSRGNSTPVVPPVYMKQTIITVQPHNQNGTNRAQRVPVPVNTTEWVSTPRSQLNPLIGTDFLNGIEQLEIQQTVQLSTLLGETKSGNQYRVKVPRAETIFLATETSTECQRDILGSSRGFSLTLTDPTGQDAFKFTKSPGWGCVPGFLHKMFVDCTDPIGSIEQNFTLLGPSFTVYNNARNPLCKIYGPNMFCCCISRDTQFQIVSVDGTHQIASLIRQWDHILLDYTITLTVPAGTNVNLKGLLLGAAFLLEYLYFSRLKKS</sequence>
<dbReference type="PANTHER" id="PTHR23248:SF4">
    <property type="entry name" value="PHOSPHOLIPID SCRAMBLASE"/>
    <property type="match status" value="1"/>
</dbReference>
<accession>A0A6J0C581</accession>
<evidence type="ECO:0000313" key="4">
    <source>
        <dbReference type="Proteomes" id="UP000829291"/>
    </source>
</evidence>
<comment type="similarity">
    <text evidence="1 2">Belongs to the phospholipid scramblase family.</text>
</comment>
<keyword evidence="2" id="KW-0449">Lipoprotein</keyword>
<keyword evidence="2" id="KW-0564">Palmitate</keyword>
<dbReference type="PANTHER" id="PTHR23248">
    <property type="entry name" value="PHOSPHOLIPID SCRAMBLASE-RELATED"/>
    <property type="match status" value="1"/>
</dbReference>
<dbReference type="GeneID" id="107226235"/>
<name>A0A6J0C581_NEOLC</name>
<dbReference type="AlphaFoldDB" id="A0A6J0C581"/>
<dbReference type="RefSeq" id="XP_015522466.1">
    <property type="nucleotide sequence ID" value="XM_015666980.2"/>
</dbReference>
<dbReference type="GO" id="GO:0017128">
    <property type="term" value="F:phospholipid scramblase activity"/>
    <property type="evidence" value="ECO:0007669"/>
    <property type="project" value="InterPro"/>
</dbReference>
<evidence type="ECO:0000313" key="5">
    <source>
        <dbReference type="RefSeq" id="XP_015522466.1"/>
    </source>
</evidence>
<gene>
    <name evidence="5" type="primary">LOC107226235</name>
</gene>
<dbReference type="OrthoDB" id="444338at2759"/>
<comment type="cofactor">
    <cofactor evidence="2">
        <name>Ca(2+)</name>
        <dbReference type="ChEBI" id="CHEBI:29108"/>
    </cofactor>
</comment>
<dbReference type="Proteomes" id="UP000829291">
    <property type="component" value="Chromosome 4"/>
</dbReference>
<evidence type="ECO:0000256" key="3">
    <source>
        <dbReference type="SAM" id="MobiDB-lite"/>
    </source>
</evidence>
<evidence type="ECO:0000256" key="2">
    <source>
        <dbReference type="RuleBase" id="RU363116"/>
    </source>
</evidence>
<keyword evidence="2" id="KW-0106">Calcium</keyword>
<dbReference type="InterPro" id="IPR005552">
    <property type="entry name" value="Scramblase"/>
</dbReference>
<feature type="region of interest" description="Disordered" evidence="3">
    <location>
        <begin position="1"/>
        <end position="37"/>
    </location>
</feature>
<proteinExistence type="inferred from homology"/>